<name>A0ABT4L0V7_9SPHI</name>
<feature type="domain" description="PRC-barrel" evidence="1">
    <location>
        <begin position="28"/>
        <end position="88"/>
    </location>
</feature>
<protein>
    <submittedName>
        <fullName evidence="2">PRC-barrel domain-containing protein</fullName>
    </submittedName>
</protein>
<dbReference type="InterPro" id="IPR027275">
    <property type="entry name" value="PRC-brl_dom"/>
</dbReference>
<dbReference type="Pfam" id="PF05239">
    <property type="entry name" value="PRC"/>
    <property type="match status" value="1"/>
</dbReference>
<dbReference type="InterPro" id="IPR011033">
    <property type="entry name" value="PRC_barrel-like_sf"/>
</dbReference>
<dbReference type="Proteomes" id="UP001144341">
    <property type="component" value="Unassembled WGS sequence"/>
</dbReference>
<evidence type="ECO:0000313" key="3">
    <source>
        <dbReference type="Proteomes" id="UP001144341"/>
    </source>
</evidence>
<comment type="caution">
    <text evidence="2">The sequence shown here is derived from an EMBL/GenBank/DDBJ whole genome shotgun (WGS) entry which is preliminary data.</text>
</comment>
<dbReference type="EMBL" id="JAPWGL010000004">
    <property type="protein sequence ID" value="MCZ4224810.1"/>
    <property type="molecule type" value="Genomic_DNA"/>
</dbReference>
<dbReference type="SUPFAM" id="SSF50346">
    <property type="entry name" value="PRC-barrel domain"/>
    <property type="match status" value="1"/>
</dbReference>
<keyword evidence="3" id="KW-1185">Reference proteome</keyword>
<sequence>MNSGSIEYINLKELSNEDYKIIDGEAYITGWPVVDESRSSVGKVRDLLFDPEEHAVRYIIVDLDSRLSELEDKAILIPIGFANLGADKKEVVIPVLHENQYIAMPRYIIGEVTRATEVEIRSAIGSPAALRIEEKIAEMDYQDFYRHHHFDRGNVISRRAGSSFAENVSESASDNREEEQNTIHELINRNESGKSIEQEGGNKTTVKFEQFNVDTEAGIFTVEPQENGTYRILDGENKIGVIYAEACSEGTEWRTMDKLDDRLIIDLGQAITVHNHNT</sequence>
<proteinExistence type="predicted"/>
<dbReference type="InterPro" id="IPR014747">
    <property type="entry name" value="Bac_photo_RC_H_C"/>
</dbReference>
<accession>A0ABT4L0V7</accession>
<organism evidence="2 3">
    <name type="scientific">Pedobacter rhodius</name>
    <dbReference type="NCBI Taxonomy" id="3004098"/>
    <lineage>
        <taxon>Bacteria</taxon>
        <taxon>Pseudomonadati</taxon>
        <taxon>Bacteroidota</taxon>
        <taxon>Sphingobacteriia</taxon>
        <taxon>Sphingobacteriales</taxon>
        <taxon>Sphingobacteriaceae</taxon>
        <taxon>Pedobacter</taxon>
    </lineage>
</organism>
<reference evidence="2" key="1">
    <citation type="submission" date="2022-12" db="EMBL/GenBank/DDBJ databases">
        <title>Genome sequence of SJ11.</title>
        <authorList>
            <person name="Woo H."/>
        </authorList>
    </citation>
    <scope>NUCLEOTIDE SEQUENCE</scope>
    <source>
        <strain evidence="2">SJ11</strain>
    </source>
</reference>
<gene>
    <name evidence="2" type="ORF">O0931_15975</name>
</gene>
<dbReference type="Gene3D" id="3.90.50.10">
    <property type="entry name" value="Photosynthetic Reaction Center, subunit H, domain 2"/>
    <property type="match status" value="1"/>
</dbReference>
<evidence type="ECO:0000313" key="2">
    <source>
        <dbReference type="EMBL" id="MCZ4224810.1"/>
    </source>
</evidence>
<dbReference type="RefSeq" id="WP_269416473.1">
    <property type="nucleotide sequence ID" value="NZ_JAPWGL010000004.1"/>
</dbReference>
<evidence type="ECO:0000259" key="1">
    <source>
        <dbReference type="Pfam" id="PF05239"/>
    </source>
</evidence>